<reference evidence="1" key="1">
    <citation type="submission" date="2019-10" db="EMBL/GenBank/DDBJ databases">
        <authorList>
            <consortium name="DOE Joint Genome Institute"/>
            <person name="Kuo A."/>
            <person name="Miyauchi S."/>
            <person name="Kiss E."/>
            <person name="Drula E."/>
            <person name="Kohler A."/>
            <person name="Sanchez-Garcia M."/>
            <person name="Andreopoulos B."/>
            <person name="Barry K.W."/>
            <person name="Bonito G."/>
            <person name="Buee M."/>
            <person name="Carver A."/>
            <person name="Chen C."/>
            <person name="Cichocki N."/>
            <person name="Clum A."/>
            <person name="Culley D."/>
            <person name="Crous P.W."/>
            <person name="Fauchery L."/>
            <person name="Girlanda M."/>
            <person name="Hayes R."/>
            <person name="Keri Z."/>
            <person name="Labutti K."/>
            <person name="Lipzen A."/>
            <person name="Lombard V."/>
            <person name="Magnuson J."/>
            <person name="Maillard F."/>
            <person name="Morin E."/>
            <person name="Murat C."/>
            <person name="Nolan M."/>
            <person name="Ohm R."/>
            <person name="Pangilinan J."/>
            <person name="Pereira M."/>
            <person name="Perotto S."/>
            <person name="Peter M."/>
            <person name="Riley R."/>
            <person name="Sitrit Y."/>
            <person name="Stielow B."/>
            <person name="Szollosi G."/>
            <person name="Zifcakova L."/>
            <person name="Stursova M."/>
            <person name="Spatafora J.W."/>
            <person name="Tedersoo L."/>
            <person name="Vaario L.-M."/>
            <person name="Yamada A."/>
            <person name="Yan M."/>
            <person name="Wang P."/>
            <person name="Xu J."/>
            <person name="Bruns T."/>
            <person name="Baldrian P."/>
            <person name="Vilgalys R."/>
            <person name="Henrissat B."/>
            <person name="Grigoriev I.V."/>
            <person name="Hibbett D."/>
            <person name="Nagy L.G."/>
            <person name="Martin F.M."/>
        </authorList>
    </citation>
    <scope>NUCLEOTIDE SEQUENCE</scope>
    <source>
        <strain evidence="1">P2</strain>
    </source>
</reference>
<feature type="non-terminal residue" evidence="1">
    <location>
        <position position="177"/>
    </location>
</feature>
<name>A0ACB6Z0Q5_THEGA</name>
<organism evidence="1 2">
    <name type="scientific">Thelephora ganbajun</name>
    <name type="common">Ganba fungus</name>
    <dbReference type="NCBI Taxonomy" id="370292"/>
    <lineage>
        <taxon>Eukaryota</taxon>
        <taxon>Fungi</taxon>
        <taxon>Dikarya</taxon>
        <taxon>Basidiomycota</taxon>
        <taxon>Agaricomycotina</taxon>
        <taxon>Agaricomycetes</taxon>
        <taxon>Thelephorales</taxon>
        <taxon>Thelephoraceae</taxon>
        <taxon>Thelephora</taxon>
    </lineage>
</organism>
<proteinExistence type="predicted"/>
<gene>
    <name evidence="1" type="ORF">BDM02DRAFT_3105159</name>
</gene>
<dbReference type="EMBL" id="MU118340">
    <property type="protein sequence ID" value="KAF9642848.1"/>
    <property type="molecule type" value="Genomic_DNA"/>
</dbReference>
<accession>A0ACB6Z0Q5</accession>
<evidence type="ECO:0000313" key="1">
    <source>
        <dbReference type="EMBL" id="KAF9642848.1"/>
    </source>
</evidence>
<evidence type="ECO:0000313" key="2">
    <source>
        <dbReference type="Proteomes" id="UP000886501"/>
    </source>
</evidence>
<reference evidence="1" key="2">
    <citation type="journal article" date="2020" name="Nat. Commun.">
        <title>Large-scale genome sequencing of mycorrhizal fungi provides insights into the early evolution of symbiotic traits.</title>
        <authorList>
            <person name="Miyauchi S."/>
            <person name="Kiss E."/>
            <person name="Kuo A."/>
            <person name="Drula E."/>
            <person name="Kohler A."/>
            <person name="Sanchez-Garcia M."/>
            <person name="Morin E."/>
            <person name="Andreopoulos B."/>
            <person name="Barry K.W."/>
            <person name="Bonito G."/>
            <person name="Buee M."/>
            <person name="Carver A."/>
            <person name="Chen C."/>
            <person name="Cichocki N."/>
            <person name="Clum A."/>
            <person name="Culley D."/>
            <person name="Crous P.W."/>
            <person name="Fauchery L."/>
            <person name="Girlanda M."/>
            <person name="Hayes R.D."/>
            <person name="Keri Z."/>
            <person name="LaButti K."/>
            <person name="Lipzen A."/>
            <person name="Lombard V."/>
            <person name="Magnuson J."/>
            <person name="Maillard F."/>
            <person name="Murat C."/>
            <person name="Nolan M."/>
            <person name="Ohm R.A."/>
            <person name="Pangilinan J."/>
            <person name="Pereira M.F."/>
            <person name="Perotto S."/>
            <person name="Peter M."/>
            <person name="Pfister S."/>
            <person name="Riley R."/>
            <person name="Sitrit Y."/>
            <person name="Stielow J.B."/>
            <person name="Szollosi G."/>
            <person name="Zifcakova L."/>
            <person name="Stursova M."/>
            <person name="Spatafora J.W."/>
            <person name="Tedersoo L."/>
            <person name="Vaario L.M."/>
            <person name="Yamada A."/>
            <person name="Yan M."/>
            <person name="Wang P."/>
            <person name="Xu J."/>
            <person name="Bruns T."/>
            <person name="Baldrian P."/>
            <person name="Vilgalys R."/>
            <person name="Dunand C."/>
            <person name="Henrissat B."/>
            <person name="Grigoriev I.V."/>
            <person name="Hibbett D."/>
            <person name="Nagy L.G."/>
            <person name="Martin F.M."/>
        </authorList>
    </citation>
    <scope>NUCLEOTIDE SEQUENCE</scope>
    <source>
        <strain evidence="1">P2</strain>
    </source>
</reference>
<dbReference type="Proteomes" id="UP000886501">
    <property type="component" value="Unassembled WGS sequence"/>
</dbReference>
<protein>
    <submittedName>
        <fullName evidence="1">Uncharacterized protein</fullName>
    </submittedName>
</protein>
<comment type="caution">
    <text evidence="1">The sequence shown here is derived from an EMBL/GenBank/DDBJ whole genome shotgun (WGS) entry which is preliminary data.</text>
</comment>
<keyword evidence="2" id="KW-1185">Reference proteome</keyword>
<sequence>MAFHLRFGIEVEFLLTMPGTREFRGLHPFAECVLALYQGRKDALWPNMHNDVGGVYHGENTGIEWSLTHDPWLCLLYDHPPDGIELVSPILHFRPNDPFQNYVRGVWDCVEPPCAVWTNDSCGTHVHVSPSNNYTLAQVKAVARAVLYFEPAINALVPPHRLDNMWCKTFFPNNVNF</sequence>